<evidence type="ECO:0000256" key="3">
    <source>
        <dbReference type="ARBA" id="ARBA00006745"/>
    </source>
</evidence>
<feature type="domain" description="Amidohydrolase-related" evidence="10">
    <location>
        <begin position="102"/>
        <end position="468"/>
    </location>
</feature>
<dbReference type="InterPro" id="IPR014311">
    <property type="entry name" value="Guanine_deaminase"/>
</dbReference>
<reference evidence="12" key="1">
    <citation type="journal article" date="2019" name="Int. J. Syst. Evol. Microbiol.">
        <title>The Global Catalogue of Microorganisms (GCM) 10K type strain sequencing project: providing services to taxonomists for standard genome sequencing and annotation.</title>
        <authorList>
            <consortium name="The Broad Institute Genomics Platform"/>
            <consortium name="The Broad Institute Genome Sequencing Center for Infectious Disease"/>
            <person name="Wu L."/>
            <person name="Ma J."/>
        </authorList>
    </citation>
    <scope>NUCLEOTIDE SEQUENCE [LARGE SCALE GENOMIC DNA]</scope>
    <source>
        <strain evidence="12">TBRC 1826</strain>
    </source>
</reference>
<dbReference type="RefSeq" id="WP_378537120.1">
    <property type="nucleotide sequence ID" value="NZ_JBHSBH010000015.1"/>
</dbReference>
<dbReference type="NCBIfam" id="NF006679">
    <property type="entry name" value="PRK09228.1"/>
    <property type="match status" value="1"/>
</dbReference>
<dbReference type="InterPro" id="IPR032466">
    <property type="entry name" value="Metal_Hydrolase"/>
</dbReference>
<dbReference type="PANTHER" id="PTHR11271">
    <property type="entry name" value="GUANINE DEAMINASE"/>
    <property type="match status" value="1"/>
</dbReference>
<evidence type="ECO:0000256" key="5">
    <source>
        <dbReference type="ARBA" id="ARBA00022723"/>
    </source>
</evidence>
<dbReference type="SUPFAM" id="SSF89372">
    <property type="entry name" value="Fucose-specific lectin"/>
    <property type="match status" value="1"/>
</dbReference>
<dbReference type="GO" id="GO:0008892">
    <property type="term" value="F:guanine deaminase activity"/>
    <property type="evidence" value="ECO:0007669"/>
    <property type="project" value="UniProtKB-EC"/>
</dbReference>
<feature type="compositionally biased region" description="Acidic residues" evidence="9">
    <location>
        <begin position="1"/>
        <end position="10"/>
    </location>
</feature>
<keyword evidence="6 11" id="KW-0378">Hydrolase</keyword>
<dbReference type="InterPro" id="IPR051607">
    <property type="entry name" value="Metallo-dep_hydrolases"/>
</dbReference>
<evidence type="ECO:0000313" key="12">
    <source>
        <dbReference type="Proteomes" id="UP001595847"/>
    </source>
</evidence>
<dbReference type="EMBL" id="JBHSBH010000015">
    <property type="protein sequence ID" value="MFC3998947.1"/>
    <property type="molecule type" value="Genomic_DNA"/>
</dbReference>
<evidence type="ECO:0000256" key="4">
    <source>
        <dbReference type="ARBA" id="ARBA00012781"/>
    </source>
</evidence>
<dbReference type="SUPFAM" id="SSF51338">
    <property type="entry name" value="Composite domain of metallo-dependent hydrolases"/>
    <property type="match status" value="2"/>
</dbReference>
<accession>A0ABV8FS60</accession>
<evidence type="ECO:0000256" key="9">
    <source>
        <dbReference type="SAM" id="MobiDB-lite"/>
    </source>
</evidence>
<evidence type="ECO:0000313" key="11">
    <source>
        <dbReference type="EMBL" id="MFC3998947.1"/>
    </source>
</evidence>
<comment type="cofactor">
    <cofactor evidence="1">
        <name>Zn(2+)</name>
        <dbReference type="ChEBI" id="CHEBI:29105"/>
    </cofactor>
</comment>
<evidence type="ECO:0000256" key="2">
    <source>
        <dbReference type="ARBA" id="ARBA00004984"/>
    </source>
</evidence>
<comment type="caution">
    <text evidence="11">The sequence shown here is derived from an EMBL/GenBank/DDBJ whole genome shotgun (WGS) entry which is preliminary data.</text>
</comment>
<name>A0ABV8FS60_9ACTN</name>
<evidence type="ECO:0000256" key="6">
    <source>
        <dbReference type="ARBA" id="ARBA00022801"/>
    </source>
</evidence>
<comment type="similarity">
    <text evidence="3">Belongs to the metallo-dependent hydrolases superfamily. ATZ/TRZ family.</text>
</comment>
<protein>
    <recommendedName>
        <fullName evidence="4 8">Guanine deaminase</fullName>
        <ecNumber evidence="4 8">3.5.4.3</ecNumber>
    </recommendedName>
</protein>
<keyword evidence="7" id="KW-0862">Zinc</keyword>
<organism evidence="11 12">
    <name type="scientific">Nocardiopsis sediminis</name>
    <dbReference type="NCBI Taxonomy" id="1778267"/>
    <lineage>
        <taxon>Bacteria</taxon>
        <taxon>Bacillati</taxon>
        <taxon>Actinomycetota</taxon>
        <taxon>Actinomycetes</taxon>
        <taxon>Streptosporangiales</taxon>
        <taxon>Nocardiopsidaceae</taxon>
        <taxon>Nocardiopsis</taxon>
    </lineage>
</organism>
<dbReference type="Proteomes" id="UP001595847">
    <property type="component" value="Unassembled WGS sequence"/>
</dbReference>
<comment type="pathway">
    <text evidence="2">Purine metabolism; guanine degradation; xanthine from guanine: step 1/1.</text>
</comment>
<dbReference type="Gene3D" id="3.20.20.140">
    <property type="entry name" value="Metal-dependent hydrolases"/>
    <property type="match status" value="1"/>
</dbReference>
<evidence type="ECO:0000256" key="1">
    <source>
        <dbReference type="ARBA" id="ARBA00001947"/>
    </source>
</evidence>
<gene>
    <name evidence="11" type="primary">guaD</name>
    <name evidence="11" type="ORF">ACFOVU_23700</name>
</gene>
<dbReference type="Gene3D" id="2.120.10.70">
    <property type="entry name" value="Fucose-specific lectin"/>
    <property type="match status" value="1"/>
</dbReference>
<dbReference type="Pfam" id="PF01979">
    <property type="entry name" value="Amidohydro_1"/>
    <property type="match status" value="1"/>
</dbReference>
<feature type="compositionally biased region" description="Basic and acidic residues" evidence="9">
    <location>
        <begin position="11"/>
        <end position="22"/>
    </location>
</feature>
<dbReference type="NCBIfam" id="TIGR02967">
    <property type="entry name" value="guan_deamin"/>
    <property type="match status" value="1"/>
</dbReference>
<dbReference type="InterPro" id="IPR011059">
    <property type="entry name" value="Metal-dep_hydrolase_composite"/>
</dbReference>
<feature type="region of interest" description="Disordered" evidence="9">
    <location>
        <begin position="1"/>
        <end position="34"/>
    </location>
</feature>
<evidence type="ECO:0000256" key="7">
    <source>
        <dbReference type="ARBA" id="ARBA00022833"/>
    </source>
</evidence>
<dbReference type="InterPro" id="IPR006680">
    <property type="entry name" value="Amidohydro-rel"/>
</dbReference>
<dbReference type="SUPFAM" id="SSF51556">
    <property type="entry name" value="Metallo-dependent hydrolases"/>
    <property type="match status" value="1"/>
</dbReference>
<dbReference type="EC" id="3.5.4.3" evidence="4 8"/>
<evidence type="ECO:0000259" key="10">
    <source>
        <dbReference type="Pfam" id="PF01979"/>
    </source>
</evidence>
<keyword evidence="5" id="KW-0479">Metal-binding</keyword>
<dbReference type="PANTHER" id="PTHR11271:SF6">
    <property type="entry name" value="GUANINE DEAMINASE"/>
    <property type="match status" value="1"/>
</dbReference>
<sequence>MEGFDDEPEVPDARYADDRPADRGPTPAEEGSLVPGSLTAVRGRLLWFGDDPFLTCPSKAVHYYEDGLLVCEDGKITYAGPYESARNAVPPRATFVHYPNHIIMPGFVDTHTHYTQTGMIASYGEELIEWLEKYAYPEEMKFRKKEYADKVANLFCDELLRNGTTSALVMCATYPQSVDALFEASNRRGMRLAAGKVLMDRNAPKELLDESVEEAKRQTEKLIDKWHGNGRSVYAVIPRFAISCTSEMLYAASELWKSRRGLLMHTHVSENPDEIAKVRCLFPDADGYLDVYKRHGLLGKGAIFAHGVHLTLKELATCHKKQSALAHCPTANLFLGSGLFSLRDAKRRARPVEVGLGTDVGAGTSFSVLALMNEAYKIAALKDYPVDAVRLFYLATLGGARTLRMHKKIGKLEPGYEADFIVLDPEATPVLANRTRKSEGRIEELLFALATLGDDRAVEATYVAGRLVHNRDKKKSGPRQNNMVFSHYDWPTQSWTPGQELGFTGKRAPSIEAFAGGLHCVYNDASDRLNWTVYTRQGGGQGTWSPAVNLGAMGTGTIAPYHDYLHLCYTDIDKKVQWRFRGADPQSSWGPERQLVGISSDRPPSITAYNDFLHIMVPDRGGRLQWNMYCSKTNEWSGWKPLWDVSSQQYPVSIAAYAGRLYVMYCGGGNARWTSYDSKTDAWRPHEEIKGTHHSYRTRISHYNGLIYAIGYREAGGFVENWWAKMGADPDMQEWTEPEPVPDIGFIGSYGTGLTPYHGLLYCAHF</sequence>
<dbReference type="Gene3D" id="2.30.40.10">
    <property type="entry name" value="Urease, subunit C, domain 1"/>
    <property type="match status" value="1"/>
</dbReference>
<proteinExistence type="inferred from homology"/>
<evidence type="ECO:0000256" key="8">
    <source>
        <dbReference type="NCBIfam" id="TIGR02967"/>
    </source>
</evidence>
<keyword evidence="12" id="KW-1185">Reference proteome</keyword>